<dbReference type="Pfam" id="PF01764">
    <property type="entry name" value="Lipase_3"/>
    <property type="match status" value="1"/>
</dbReference>
<protein>
    <submittedName>
        <fullName evidence="2">Lipase</fullName>
    </submittedName>
</protein>
<evidence type="ECO:0000313" key="3">
    <source>
        <dbReference type="Proteomes" id="UP000617555"/>
    </source>
</evidence>
<reference evidence="3" key="1">
    <citation type="journal article" date="2019" name="Int. J. Syst. Evol. Microbiol.">
        <title>The Global Catalogue of Microorganisms (GCM) 10K type strain sequencing project: providing services to taxonomists for standard genome sequencing and annotation.</title>
        <authorList>
            <consortium name="The Broad Institute Genomics Platform"/>
            <consortium name="The Broad Institute Genome Sequencing Center for Infectious Disease"/>
            <person name="Wu L."/>
            <person name="Ma J."/>
        </authorList>
    </citation>
    <scope>NUCLEOTIDE SEQUENCE [LARGE SCALE GENOMIC DNA]</scope>
    <source>
        <strain evidence="3">CGMCC 1.15339</strain>
    </source>
</reference>
<proteinExistence type="predicted"/>
<dbReference type="EMBL" id="BMII01000013">
    <property type="protein sequence ID" value="GGB57628.1"/>
    <property type="molecule type" value="Genomic_DNA"/>
</dbReference>
<dbReference type="PANTHER" id="PTHR45856">
    <property type="entry name" value="ALPHA/BETA-HYDROLASES SUPERFAMILY PROTEIN"/>
    <property type="match status" value="1"/>
</dbReference>
<feature type="domain" description="Fungal lipase-type" evidence="1">
    <location>
        <begin position="84"/>
        <end position="226"/>
    </location>
</feature>
<sequence length="285" mass="33238">MFFTELSSVCLMLNAVLSGRPQDLKKLKRYQYERYAVLCKVTYQTDFDPQSLGFSTDNYAEIANRWGHICARVLWRDDHPEVLVVFRGSQTVNEWLINLLCMPKVKQFSHCRYHVHYGYDYLLEQMSNPTAPNYQADQSIFQRLHAIVSPLILLGKRVTLTGHSSGGAMAILAADRLERQYTKSIKRVVTFGQPAPGFGSFQRQYLLHRRTYRICCGVDVVTFLPPLPGMFHHVGRMLWLHNERIYDNISPVKRFLLSFASWLLSPFASHYMHKYIRDKDFFDDL</sequence>
<dbReference type="InterPro" id="IPR002921">
    <property type="entry name" value="Fungal_lipase-type"/>
</dbReference>
<dbReference type="InterPro" id="IPR029058">
    <property type="entry name" value="AB_hydrolase_fold"/>
</dbReference>
<evidence type="ECO:0000259" key="1">
    <source>
        <dbReference type="Pfam" id="PF01764"/>
    </source>
</evidence>
<organism evidence="2 3">
    <name type="scientific">Shewanella inventionis</name>
    <dbReference type="NCBI Taxonomy" id="1738770"/>
    <lineage>
        <taxon>Bacteria</taxon>
        <taxon>Pseudomonadati</taxon>
        <taxon>Pseudomonadota</taxon>
        <taxon>Gammaproteobacteria</taxon>
        <taxon>Alteromonadales</taxon>
        <taxon>Shewanellaceae</taxon>
        <taxon>Shewanella</taxon>
    </lineage>
</organism>
<dbReference type="InterPro" id="IPR051218">
    <property type="entry name" value="Sec_MonoDiacylglyc_Lipase"/>
</dbReference>
<dbReference type="SUPFAM" id="SSF53474">
    <property type="entry name" value="alpha/beta-Hydrolases"/>
    <property type="match status" value="1"/>
</dbReference>
<dbReference type="CDD" id="cd00519">
    <property type="entry name" value="Lipase_3"/>
    <property type="match status" value="1"/>
</dbReference>
<dbReference type="PANTHER" id="PTHR45856:SF24">
    <property type="entry name" value="FUNGAL LIPASE-LIKE DOMAIN-CONTAINING PROTEIN"/>
    <property type="match status" value="1"/>
</dbReference>
<dbReference type="Gene3D" id="3.40.50.1820">
    <property type="entry name" value="alpha/beta hydrolase"/>
    <property type="match status" value="1"/>
</dbReference>
<comment type="caution">
    <text evidence="2">The sequence shown here is derived from an EMBL/GenBank/DDBJ whole genome shotgun (WGS) entry which is preliminary data.</text>
</comment>
<accession>A0ABQ1J1Y6</accession>
<dbReference type="Proteomes" id="UP000617555">
    <property type="component" value="Unassembled WGS sequence"/>
</dbReference>
<evidence type="ECO:0000313" key="2">
    <source>
        <dbReference type="EMBL" id="GGB57628.1"/>
    </source>
</evidence>
<name>A0ABQ1J1Y6_9GAMM</name>
<gene>
    <name evidence="2" type="ORF">GCM10011607_17740</name>
</gene>
<keyword evidence="3" id="KW-1185">Reference proteome</keyword>